<sequence length="778" mass="88587">MGRNMQQAQVPNFIQRSMDYEEPQELSAASLFWTNVLEEDDDDDYDYDDDLEEVSALGQTVVSIGYLAVVEGPVQPSSRTTNRRLAYQSSLSRPESAHYTVADVQGWLEEAKNPANKEIIKRIRKRITHAAQIPRGERTEGQHYLLRNWRLPLAITRKKGVRPSLPFGSRIDTCELIVDASHDGVGLIYQGIGWQAWKFIHQNRFGGTQNEKIFYGSNGNINTSWAELIAVEVGLETFKFLGLVCNSIVLHTDNQGVIKALKERTWTDKYELNTVLRRILNLVRGVGFHLSVRWVPTGGNPADAISRGRYPTDESPIWWKPPALPMELKRVLEPANVPIPGKRHQEMCADDPSGSTCGQSQYLIVKTMFYIASIFQGSFNPKSAAFFINRALEDAIRDAYCHGVEVGRTLQQGEREEELTECKSWLNTTIRERDEAREELQRVQKDLWWMKYQSDTPPSRDEDQGYDEPLTLNPASLFWTDVTGTEEDDGDDSENEENVVSVGYLGTVKSDNIRSGQLQQTDSSTSSSQTPINVPQFYSMDEAKRWLASAKDPENLAAVKLIKKLLFSAAQTPRNERTKGQHYLLQHWRNPLHITWHSGGRPFPKSIIKVCQVVVDASHHGVGVVFQGMSWQGWKFRHGDFTEYYEKGRNRYIPYDRNDRVVMSWAELIAVEVALHMFKSLDIICTNVVLHSDNQGVIKALKEKKWTDNHGLNTVLDRILNRCKKWGIELSVRWIPTEDNTADDISRGVYPNEAPLWWTAPDLPEALWRVVTPGDGLL</sequence>
<dbReference type="InterPro" id="IPR052055">
    <property type="entry name" value="Hepadnavirus_pol/RT"/>
</dbReference>
<organism evidence="2 3">
    <name type="scientific">Panaeolus cyanescens</name>
    <dbReference type="NCBI Taxonomy" id="181874"/>
    <lineage>
        <taxon>Eukaryota</taxon>
        <taxon>Fungi</taxon>
        <taxon>Dikarya</taxon>
        <taxon>Basidiomycota</taxon>
        <taxon>Agaricomycotina</taxon>
        <taxon>Agaricomycetes</taxon>
        <taxon>Agaricomycetidae</taxon>
        <taxon>Agaricales</taxon>
        <taxon>Agaricineae</taxon>
        <taxon>Galeropsidaceae</taxon>
        <taxon>Panaeolus</taxon>
    </lineage>
</organism>
<dbReference type="PANTHER" id="PTHR33050:SF7">
    <property type="entry name" value="RIBONUCLEASE H"/>
    <property type="match status" value="1"/>
</dbReference>
<proteinExistence type="predicted"/>
<feature type="region of interest" description="Disordered" evidence="1">
    <location>
        <begin position="511"/>
        <end position="533"/>
    </location>
</feature>
<dbReference type="PANTHER" id="PTHR33050">
    <property type="entry name" value="REVERSE TRANSCRIPTASE DOMAIN-CONTAINING PROTEIN"/>
    <property type="match status" value="1"/>
</dbReference>
<dbReference type="EMBL" id="NHTK01005483">
    <property type="protein sequence ID" value="PPQ77909.1"/>
    <property type="molecule type" value="Genomic_DNA"/>
</dbReference>
<dbReference type="InterPro" id="IPR036397">
    <property type="entry name" value="RNaseH_sf"/>
</dbReference>
<evidence type="ECO:0000313" key="2">
    <source>
        <dbReference type="EMBL" id="PPQ77909.1"/>
    </source>
</evidence>
<accession>A0A409WHD4</accession>
<dbReference type="AlphaFoldDB" id="A0A409WHD4"/>
<dbReference type="CDD" id="cd09275">
    <property type="entry name" value="RNase_HI_RT_DIRS1"/>
    <property type="match status" value="1"/>
</dbReference>
<dbReference type="Proteomes" id="UP000284842">
    <property type="component" value="Unassembled WGS sequence"/>
</dbReference>
<dbReference type="InterPro" id="IPR012337">
    <property type="entry name" value="RNaseH-like_sf"/>
</dbReference>
<dbReference type="GO" id="GO:0003676">
    <property type="term" value="F:nucleic acid binding"/>
    <property type="evidence" value="ECO:0007669"/>
    <property type="project" value="InterPro"/>
</dbReference>
<dbReference type="OrthoDB" id="3255824at2759"/>
<name>A0A409WHD4_9AGAR</name>
<reference evidence="2 3" key="1">
    <citation type="journal article" date="2018" name="Evol. Lett.">
        <title>Horizontal gene cluster transfer increased hallucinogenic mushroom diversity.</title>
        <authorList>
            <person name="Reynolds H.T."/>
            <person name="Vijayakumar V."/>
            <person name="Gluck-Thaler E."/>
            <person name="Korotkin H.B."/>
            <person name="Matheny P.B."/>
            <person name="Slot J.C."/>
        </authorList>
    </citation>
    <scope>NUCLEOTIDE SEQUENCE [LARGE SCALE GENOMIC DNA]</scope>
    <source>
        <strain evidence="2 3">2629</strain>
    </source>
</reference>
<feature type="compositionally biased region" description="Low complexity" evidence="1">
    <location>
        <begin position="515"/>
        <end position="530"/>
    </location>
</feature>
<dbReference type="InParanoid" id="A0A409WHD4"/>
<protein>
    <submittedName>
        <fullName evidence="2">Uncharacterized protein</fullName>
    </submittedName>
</protein>
<evidence type="ECO:0000313" key="3">
    <source>
        <dbReference type="Proteomes" id="UP000284842"/>
    </source>
</evidence>
<comment type="caution">
    <text evidence="2">The sequence shown here is derived from an EMBL/GenBank/DDBJ whole genome shotgun (WGS) entry which is preliminary data.</text>
</comment>
<dbReference type="Gene3D" id="3.30.420.10">
    <property type="entry name" value="Ribonuclease H-like superfamily/Ribonuclease H"/>
    <property type="match status" value="2"/>
</dbReference>
<dbReference type="SUPFAM" id="SSF53098">
    <property type="entry name" value="Ribonuclease H-like"/>
    <property type="match status" value="2"/>
</dbReference>
<evidence type="ECO:0000256" key="1">
    <source>
        <dbReference type="SAM" id="MobiDB-lite"/>
    </source>
</evidence>
<keyword evidence="3" id="KW-1185">Reference proteome</keyword>
<gene>
    <name evidence="2" type="ORF">CVT24_006135</name>
</gene>